<accession>A0A2P2L6P3</accession>
<keyword evidence="1" id="KW-0863">Zinc-finger</keyword>
<keyword evidence="2" id="KW-0175">Coiled coil</keyword>
<dbReference type="AlphaFoldDB" id="A0A2P2L6P3"/>
<feature type="region of interest" description="Disordered" evidence="3">
    <location>
        <begin position="45"/>
        <end position="66"/>
    </location>
</feature>
<evidence type="ECO:0000256" key="2">
    <source>
        <dbReference type="SAM" id="Coils"/>
    </source>
</evidence>
<name>A0A2P2L6P3_RHIMU</name>
<dbReference type="SMART" id="SM00184">
    <property type="entry name" value="RING"/>
    <property type="match status" value="1"/>
</dbReference>
<dbReference type="InterPro" id="IPR013083">
    <property type="entry name" value="Znf_RING/FYVE/PHD"/>
</dbReference>
<dbReference type="Pfam" id="PF13920">
    <property type="entry name" value="zf-C3HC4_3"/>
    <property type="match status" value="1"/>
</dbReference>
<dbReference type="EMBL" id="GGEC01033159">
    <property type="protein sequence ID" value="MBX13643.1"/>
    <property type="molecule type" value="Transcribed_RNA"/>
</dbReference>
<dbReference type="InterPro" id="IPR001841">
    <property type="entry name" value="Znf_RING"/>
</dbReference>
<feature type="coiled-coil region" evidence="2">
    <location>
        <begin position="453"/>
        <end position="628"/>
    </location>
</feature>
<sequence>MGCTARDKHTRTNRRARSVRPEFNPCCYASSISKSLAESGLKPLTYHPGLDDQGQNNPNAIPNPNFNGNLEDNGWGYCTEEQLEEILLKNLEFLYKDAISKLVSLGYDEDIALKAILRNGHCYGGMDVLTNILHNSLAYLNSNHHNSDGTLDESEPVFNDLRQLEECSLAGMVCLLQQIRPQLSKGDAMWCLLMSDLHVGRASTIEIPMANSPGNGDIMAQSTEESVGSNGDENGVGVVAPALCRFHGGWGFGNGGGPEFAVNGFFSYTADMTLQRDFECPKRFDLSPSMKALLKRNVAMFAACFRANSKQMQMQSQAQPQACVNGLSGAVEASAVNGVQTAVDKREEYQNSKNQDGVSSMLSKFRHLNLEENLELAGEEQKDEMIVSLLHQIKDLEKQVKERKEWAHQKAMQAARKLSGDLNELKMLRMEREETQRLKKGKQTLEDSTMKRLSEMENALRKASSQVDRANAAVRKLETENAEIRAEMEASKLSASESVTTCLEVAKRERKCLKKLLAWEKQKTKLQEEIVDEKEKIKELQRCLAMVEQAQKEAEVKWRQEVKDKEQALAHVEEERQAKEAAECNKKRKLEALRLKIEIDSQRHKDDLQRLEQELSRLKSSAETAELNQLDPLPLGKPKKTRTQGETIAKLLHELEKLEDSFDKGANANRECIICMKDEVSIVFLPCAHQVICASCSETYGKKGKATCPSCRVPIEQRIRVFGASS</sequence>
<dbReference type="Pfam" id="PF20235">
    <property type="entry name" value="PIR2-like_helical"/>
    <property type="match status" value="1"/>
</dbReference>
<dbReference type="EMBL" id="GGEC01033165">
    <property type="protein sequence ID" value="MBX13649.1"/>
    <property type="molecule type" value="Transcribed_RNA"/>
</dbReference>
<keyword evidence="1" id="KW-0479">Metal-binding</keyword>
<dbReference type="GO" id="GO:0008270">
    <property type="term" value="F:zinc ion binding"/>
    <property type="evidence" value="ECO:0007669"/>
    <property type="project" value="UniProtKB-KW"/>
</dbReference>
<dbReference type="CDD" id="cd23128">
    <property type="entry name" value="RING-HC_MIP1-like"/>
    <property type="match status" value="1"/>
</dbReference>
<dbReference type="PROSITE" id="PS50089">
    <property type="entry name" value="ZF_RING_2"/>
    <property type="match status" value="1"/>
</dbReference>
<evidence type="ECO:0000256" key="1">
    <source>
        <dbReference type="PROSITE-ProRule" id="PRU00175"/>
    </source>
</evidence>
<evidence type="ECO:0000259" key="4">
    <source>
        <dbReference type="PROSITE" id="PS50089"/>
    </source>
</evidence>
<protein>
    <submittedName>
        <fullName evidence="5">Synaptonemal complex protein</fullName>
    </submittedName>
</protein>
<evidence type="ECO:0000256" key="3">
    <source>
        <dbReference type="SAM" id="MobiDB-lite"/>
    </source>
</evidence>
<dbReference type="SUPFAM" id="SSF57850">
    <property type="entry name" value="RING/U-box"/>
    <property type="match status" value="1"/>
</dbReference>
<dbReference type="EMBL" id="GGEC01033164">
    <property type="protein sequence ID" value="MBX13648.1"/>
    <property type="molecule type" value="Transcribed_RNA"/>
</dbReference>
<proteinExistence type="predicted"/>
<dbReference type="InterPro" id="IPR046527">
    <property type="entry name" value="PIR2-like_helical"/>
</dbReference>
<dbReference type="Gene3D" id="3.30.40.10">
    <property type="entry name" value="Zinc/RING finger domain, C3HC4 (zinc finger)"/>
    <property type="match status" value="1"/>
</dbReference>
<keyword evidence="1" id="KW-0862">Zinc</keyword>
<dbReference type="PANTHER" id="PTHR46405">
    <property type="entry name" value="OS05G0141500 PROTEIN"/>
    <property type="match status" value="1"/>
</dbReference>
<organism evidence="5">
    <name type="scientific">Rhizophora mucronata</name>
    <name type="common">Asiatic mangrove</name>
    <dbReference type="NCBI Taxonomy" id="61149"/>
    <lineage>
        <taxon>Eukaryota</taxon>
        <taxon>Viridiplantae</taxon>
        <taxon>Streptophyta</taxon>
        <taxon>Embryophyta</taxon>
        <taxon>Tracheophyta</taxon>
        <taxon>Spermatophyta</taxon>
        <taxon>Magnoliopsida</taxon>
        <taxon>eudicotyledons</taxon>
        <taxon>Gunneridae</taxon>
        <taxon>Pentapetalae</taxon>
        <taxon>rosids</taxon>
        <taxon>fabids</taxon>
        <taxon>Malpighiales</taxon>
        <taxon>Rhizophoraceae</taxon>
        <taxon>Rhizophora</taxon>
    </lineage>
</organism>
<dbReference type="InterPro" id="IPR046934">
    <property type="entry name" value="PIR2-like"/>
</dbReference>
<feature type="domain" description="RING-type" evidence="4">
    <location>
        <begin position="672"/>
        <end position="712"/>
    </location>
</feature>
<evidence type="ECO:0000313" key="5">
    <source>
        <dbReference type="EMBL" id="MBX13649.1"/>
    </source>
</evidence>
<reference evidence="5" key="1">
    <citation type="submission" date="2018-02" db="EMBL/GenBank/DDBJ databases">
        <title>Rhizophora mucronata_Transcriptome.</title>
        <authorList>
            <person name="Meera S.P."/>
            <person name="Sreeshan A."/>
            <person name="Augustine A."/>
        </authorList>
    </citation>
    <scope>NUCLEOTIDE SEQUENCE</scope>
    <source>
        <tissue evidence="5">Leaf</tissue>
    </source>
</reference>
<feature type="compositionally biased region" description="Low complexity" evidence="3">
    <location>
        <begin position="56"/>
        <end position="66"/>
    </location>
</feature>
<dbReference type="PANTHER" id="PTHR46405:SF3">
    <property type="entry name" value="RING_U-BOX SUPERFAMILY PROTEIN"/>
    <property type="match status" value="1"/>
</dbReference>